<keyword evidence="3" id="KW-0748">Sporozoite</keyword>
<keyword evidence="10" id="KW-0418">Kinase</keyword>
<dbReference type="AlphaFoldDB" id="A0A9N8DUL9"/>
<evidence type="ECO:0000313" key="11">
    <source>
        <dbReference type="Proteomes" id="UP001153069"/>
    </source>
</evidence>
<feature type="region of interest" description="Disordered" evidence="7">
    <location>
        <begin position="348"/>
        <end position="417"/>
    </location>
</feature>
<evidence type="ECO:0000256" key="2">
    <source>
        <dbReference type="ARBA" id="ARBA00021911"/>
    </source>
</evidence>
<dbReference type="EMBL" id="CAICTM010000353">
    <property type="protein sequence ID" value="CAB9508635.1"/>
    <property type="molecule type" value="Genomic_DNA"/>
</dbReference>
<evidence type="ECO:0000256" key="7">
    <source>
        <dbReference type="SAM" id="MobiDB-lite"/>
    </source>
</evidence>
<evidence type="ECO:0000256" key="6">
    <source>
        <dbReference type="ARBA" id="ARBA00045806"/>
    </source>
</evidence>
<evidence type="ECO:0000256" key="9">
    <source>
        <dbReference type="SAM" id="SignalP"/>
    </source>
</evidence>
<feature type="transmembrane region" description="Helical" evidence="8">
    <location>
        <begin position="607"/>
        <end position="626"/>
    </location>
</feature>
<keyword evidence="8" id="KW-1133">Transmembrane helix</keyword>
<reference evidence="10" key="1">
    <citation type="submission" date="2020-06" db="EMBL/GenBank/DDBJ databases">
        <authorList>
            <consortium name="Plant Systems Biology data submission"/>
        </authorList>
    </citation>
    <scope>NUCLEOTIDE SEQUENCE</scope>
    <source>
        <strain evidence="10">D6</strain>
    </source>
</reference>
<feature type="chain" id="PRO_5040365411" description="Circumsporozoite protein" evidence="9">
    <location>
        <begin position="23"/>
        <end position="627"/>
    </location>
</feature>
<comment type="function">
    <text evidence="6">Essential sporozoite protein. In the mosquito vector, required for sporozoite development in the oocyst, migration through the vector hemolymph and entry into the vector salivary glands. In the vertebrate host, required for sporozoite migration through the host dermis and infection of host hepatocytes. Binds to highly sulfated heparan sulfate proteoglycans (HSPGs) on the surface of host hepatocytes.</text>
</comment>
<comment type="similarity">
    <text evidence="1">Belongs to the plasmodium circumsporozoite protein family.</text>
</comment>
<sequence length="627" mass="67275">MILSRLKKVFLCVYLIVYYASTHAPAAATDTNFLGSPLLGDFHDVNEMQPVVVISFLSTCAGISLDTSPPSCFITKFIESMFPEQQEWGGSSCLLEEFAVSSAAARARQLCPDSTDDEQHALQAVLTNQQCAQELCYEQSFYGIEAAWMNNCGDIRLPDPQASEEQEVMLSCMLHFAMSSPASVFDLSYPTVGSIEACFAPAYETMAMFCPQVLAPRAHDECSEATSEMDSTAASMTNESSGQYQLFIDFCHLMIELSESPKRQCLVPLCAYYDTTSSPTFVATLAPSSKPSVPPSSEPSNGPSLRPTSSPSDRPSSYPTSFPSKSPSTVPTNSPTFFPSTVPSMAPSNLPSFSPSSTPSMAPTTNPSQIPSQSPSQGPSMLPSSIPSSTPSLSPSNLPSYSPSSSPSAFPSAAPSVQPSILQPSIEEEIDVVEVQLYTFLIVNNVGMAGMTPEEEEELFLAFEASVTRSLYDSSGFGLVSLGDIDGSVAVQVVSTEELEAEPPSLGVDFQVTLRGECPSTCNSTALADDLLQDFFQRLKDAIASGALAQALRQEGTERNIETLESVSIPQDQSAFVRFNIRVREPYNEVQTVERKDISAASSVRPVSLIVLAFTMVSALVVATAIQ</sequence>
<evidence type="ECO:0000256" key="1">
    <source>
        <dbReference type="ARBA" id="ARBA00006241"/>
    </source>
</evidence>
<keyword evidence="10" id="KW-0675">Receptor</keyword>
<keyword evidence="8" id="KW-0472">Membrane</keyword>
<feature type="compositionally biased region" description="Polar residues" evidence="7">
    <location>
        <begin position="322"/>
        <end position="336"/>
    </location>
</feature>
<keyword evidence="10" id="KW-0808">Transferase</keyword>
<keyword evidence="8" id="KW-0812">Transmembrane</keyword>
<dbReference type="Proteomes" id="UP001153069">
    <property type="component" value="Unassembled WGS sequence"/>
</dbReference>
<feature type="region of interest" description="Disordered" evidence="7">
    <location>
        <begin position="284"/>
        <end position="336"/>
    </location>
</feature>
<keyword evidence="11" id="KW-1185">Reference proteome</keyword>
<protein>
    <recommendedName>
        <fullName evidence="2">Circumsporozoite protein</fullName>
    </recommendedName>
</protein>
<keyword evidence="9" id="KW-0732">Signal</keyword>
<evidence type="ECO:0000313" key="10">
    <source>
        <dbReference type="EMBL" id="CAB9508635.1"/>
    </source>
</evidence>
<keyword evidence="4" id="KW-0677">Repeat</keyword>
<feature type="signal peptide" evidence="9">
    <location>
        <begin position="1"/>
        <end position="22"/>
    </location>
</feature>
<dbReference type="InterPro" id="IPR051860">
    <property type="entry name" value="Plasmodium_CSP_Invasion"/>
</dbReference>
<evidence type="ECO:0000256" key="5">
    <source>
        <dbReference type="ARBA" id="ARBA00033726"/>
    </source>
</evidence>
<feature type="compositionally biased region" description="Low complexity" evidence="7">
    <location>
        <begin position="298"/>
        <end position="321"/>
    </location>
</feature>
<organism evidence="10 11">
    <name type="scientific">Seminavis robusta</name>
    <dbReference type="NCBI Taxonomy" id="568900"/>
    <lineage>
        <taxon>Eukaryota</taxon>
        <taxon>Sar</taxon>
        <taxon>Stramenopiles</taxon>
        <taxon>Ochrophyta</taxon>
        <taxon>Bacillariophyta</taxon>
        <taxon>Bacillariophyceae</taxon>
        <taxon>Bacillariophycidae</taxon>
        <taxon>Naviculales</taxon>
        <taxon>Naviculaceae</taxon>
        <taxon>Seminavis</taxon>
    </lineage>
</organism>
<evidence type="ECO:0000256" key="4">
    <source>
        <dbReference type="ARBA" id="ARBA00022737"/>
    </source>
</evidence>
<gene>
    <name evidence="10" type="ORF">SEMRO_354_G124870.1</name>
</gene>
<evidence type="ECO:0000256" key="8">
    <source>
        <dbReference type="SAM" id="Phobius"/>
    </source>
</evidence>
<evidence type="ECO:0000256" key="3">
    <source>
        <dbReference type="ARBA" id="ARBA00022522"/>
    </source>
</evidence>
<proteinExistence type="inferred from homology"/>
<comment type="function">
    <text evidence="5">In the vertebrate host, binds to highly sulfated heparan sulfate proteoglycans (HSPGs) on the surface of host hepatocytes and is required for sporozoite invasion of the host hepatocytes.</text>
</comment>
<name>A0A9N8DUL9_9STRA</name>
<accession>A0A9N8DUL9</accession>
<dbReference type="GO" id="GO:0016301">
    <property type="term" value="F:kinase activity"/>
    <property type="evidence" value="ECO:0007669"/>
    <property type="project" value="UniProtKB-KW"/>
</dbReference>
<comment type="caution">
    <text evidence="10">The sequence shown here is derived from an EMBL/GenBank/DDBJ whole genome shotgun (WGS) entry which is preliminary data.</text>
</comment>
<dbReference type="PANTHER" id="PTHR44826:SF3">
    <property type="entry name" value="SPORE COAT PROTEIN SP85"/>
    <property type="match status" value="1"/>
</dbReference>
<dbReference type="PANTHER" id="PTHR44826">
    <property type="entry name" value="SPORE COAT PROTEIN SP85"/>
    <property type="match status" value="1"/>
</dbReference>